<organism evidence="1 2">
    <name type="scientific">Pseudomonas piscis</name>
    <dbReference type="NCBI Taxonomy" id="2614538"/>
    <lineage>
        <taxon>Bacteria</taxon>
        <taxon>Pseudomonadati</taxon>
        <taxon>Pseudomonadota</taxon>
        <taxon>Gammaproteobacteria</taxon>
        <taxon>Pseudomonadales</taxon>
        <taxon>Pseudomonadaceae</taxon>
        <taxon>Pseudomonas</taxon>
    </lineage>
</organism>
<dbReference type="EMBL" id="WHUV01000003">
    <property type="protein sequence ID" value="MQA55881.1"/>
    <property type="molecule type" value="Genomic_DNA"/>
</dbReference>
<name>A0A7X1PP95_9PSED</name>
<dbReference type="AlphaFoldDB" id="A0A7X1PP95"/>
<dbReference type="Proteomes" id="UP000486534">
    <property type="component" value="Unassembled WGS sequence"/>
</dbReference>
<sequence length="298" mass="32701">MNRPYFQTVQPLARLHELLFEEQDFDALARRLPEPRMSLAMWRDVLHSELLALFRWALIRAKEDLGQAQVQAYGEEVLCLLPYYGFCLHAIRRAVPFALMGIPTTVSVRDDRYPEASAVIAELASLLQVQELLRVSDQPSASLARQFQGRDGLIVLTGKQSTYASLRSRYPQARIMGATGCCAVVLAAAEEPARQIEKQRMQGRLSVSCSNHGHTVLVEALAPGAAVLAVDGSRPTTRPRVEDVLGQLHPSIVLAPSAADLPDDLGGYSLLAWEEAATASLDGFGRDPLGGWPGDYRI</sequence>
<protein>
    <submittedName>
        <fullName evidence="1">Uncharacterized protein</fullName>
    </submittedName>
</protein>
<evidence type="ECO:0000313" key="2">
    <source>
        <dbReference type="Proteomes" id="UP000486534"/>
    </source>
</evidence>
<reference evidence="1 2" key="1">
    <citation type="submission" date="2019-10" db="EMBL/GenBank/DDBJ databases">
        <title>Pseudomonas dajingensis sp. nov., isolated from the profound head ulcers of farmed Murray cod (Maccullochella peelii peelii).</title>
        <authorList>
            <person name="Liu Y."/>
        </authorList>
    </citation>
    <scope>NUCLEOTIDE SEQUENCE [LARGE SCALE GENOMIC DNA]</scope>
    <source>
        <strain evidence="1 2">MC042</strain>
    </source>
</reference>
<evidence type="ECO:0000313" key="1">
    <source>
        <dbReference type="EMBL" id="MQA55881.1"/>
    </source>
</evidence>
<accession>A0A7X1PP95</accession>
<gene>
    <name evidence="1" type="ORF">GDH07_21415</name>
</gene>
<dbReference type="RefSeq" id="WP_152898805.1">
    <property type="nucleotide sequence ID" value="NZ_JBLAVA010000008.1"/>
</dbReference>
<proteinExistence type="predicted"/>
<comment type="caution">
    <text evidence="1">The sequence shown here is derived from an EMBL/GenBank/DDBJ whole genome shotgun (WGS) entry which is preliminary data.</text>
</comment>